<dbReference type="Proteomes" id="UP000320735">
    <property type="component" value="Unassembled WGS sequence"/>
</dbReference>
<dbReference type="AlphaFoldDB" id="A0A5C6BIV0"/>
<name>A0A5C6BIV0_9PLAN</name>
<evidence type="ECO:0000313" key="1">
    <source>
        <dbReference type="EMBL" id="TWU11965.1"/>
    </source>
</evidence>
<evidence type="ECO:0000313" key="2">
    <source>
        <dbReference type="Proteomes" id="UP000320735"/>
    </source>
</evidence>
<sequence length="401" mass="44692">MQKILPLIVLTLIVLTLLVIPFTTSADEIQFTLREPYGIMRHGIPVGELVTFPVAVPEGTPFRLVRDGKPVRAQFRNATPGQESDKWWLDFAGVLDPFETAAFTIQYGPETQPGPERERGHVLSENENVYSIANAPYIEWKVPRDLSGLLASVSYPPLEHLQPAEGLLLRDAQGNQHRLGGAGTKSRVLRQGPMAVGLRFEKTETAPELAGVSWTVDLIFPARVSWMEVDVRVDDPQQQVAALGWQLHLNLDPPTAKEPTLVDFGASRTVYGSLRPEWQMELRARPSLEIPWQVWRGKAGELRLMEAAPLKSAALAEGWAHVMDRRRCLALAISEFSKQGDEQLTVDADGTLSAWRTFTAEGGQEKTMRSWFHFVTFPHQLGAATSPQSMQNPPVVRWGQP</sequence>
<dbReference type="RefSeq" id="WP_146369495.1">
    <property type="nucleotide sequence ID" value="NZ_SJPP01000001.1"/>
</dbReference>
<reference evidence="1 2" key="1">
    <citation type="submission" date="2019-02" db="EMBL/GenBank/DDBJ databases">
        <title>Deep-cultivation of Planctomycetes and their phenomic and genomic characterization uncovers novel biology.</title>
        <authorList>
            <person name="Wiegand S."/>
            <person name="Jogler M."/>
            <person name="Boedeker C."/>
            <person name="Pinto D."/>
            <person name="Vollmers J."/>
            <person name="Rivas-Marin E."/>
            <person name="Kohn T."/>
            <person name="Peeters S.H."/>
            <person name="Heuer A."/>
            <person name="Rast P."/>
            <person name="Oberbeckmann S."/>
            <person name="Bunk B."/>
            <person name="Jeske O."/>
            <person name="Meyerdierks A."/>
            <person name="Storesund J.E."/>
            <person name="Kallscheuer N."/>
            <person name="Luecker S."/>
            <person name="Lage O.M."/>
            <person name="Pohl T."/>
            <person name="Merkel B.J."/>
            <person name="Hornburger P."/>
            <person name="Mueller R.-W."/>
            <person name="Bruemmer F."/>
            <person name="Labrenz M."/>
            <person name="Spormann A.M."/>
            <person name="Op Den Camp H."/>
            <person name="Overmann J."/>
            <person name="Amann R."/>
            <person name="Jetten M.S.M."/>
            <person name="Mascher T."/>
            <person name="Medema M.H."/>
            <person name="Devos D.P."/>
            <person name="Kaster A.-K."/>
            <person name="Ovreas L."/>
            <person name="Rohde M."/>
            <person name="Galperin M.Y."/>
            <person name="Jogler C."/>
        </authorList>
    </citation>
    <scope>NUCLEOTIDE SEQUENCE [LARGE SCALE GENOMIC DNA]</scope>
    <source>
        <strain evidence="1 2">CA54</strain>
    </source>
</reference>
<dbReference type="EMBL" id="SJPP01000001">
    <property type="protein sequence ID" value="TWU11965.1"/>
    <property type="molecule type" value="Genomic_DNA"/>
</dbReference>
<comment type="caution">
    <text evidence="1">The sequence shown here is derived from an EMBL/GenBank/DDBJ whole genome shotgun (WGS) entry which is preliminary data.</text>
</comment>
<organism evidence="1 2">
    <name type="scientific">Symmachiella macrocystis</name>
    <dbReference type="NCBI Taxonomy" id="2527985"/>
    <lineage>
        <taxon>Bacteria</taxon>
        <taxon>Pseudomonadati</taxon>
        <taxon>Planctomycetota</taxon>
        <taxon>Planctomycetia</taxon>
        <taxon>Planctomycetales</taxon>
        <taxon>Planctomycetaceae</taxon>
        <taxon>Symmachiella</taxon>
    </lineage>
</organism>
<protein>
    <submittedName>
        <fullName evidence="1">Uncharacterized protein</fullName>
    </submittedName>
</protein>
<proteinExistence type="predicted"/>
<accession>A0A5C6BIV0</accession>
<keyword evidence="2" id="KW-1185">Reference proteome</keyword>
<dbReference type="OrthoDB" id="277912at2"/>
<gene>
    <name evidence="1" type="ORF">CA54_07770</name>
</gene>